<evidence type="ECO:0000256" key="1">
    <source>
        <dbReference type="SAM" id="MobiDB-lite"/>
    </source>
</evidence>
<protein>
    <submittedName>
        <fullName evidence="2">Uncharacterized protein</fullName>
    </submittedName>
</protein>
<organism evidence="2 3">
    <name type="scientific">Candidatus Polarisedimenticola svalbardensis</name>
    <dbReference type="NCBI Taxonomy" id="2886004"/>
    <lineage>
        <taxon>Bacteria</taxon>
        <taxon>Pseudomonadati</taxon>
        <taxon>Acidobacteriota</taxon>
        <taxon>Candidatus Polarisedimenticolia</taxon>
        <taxon>Candidatus Polarisedimenticolales</taxon>
        <taxon>Candidatus Polarisedimenticolaceae</taxon>
        <taxon>Candidatus Polarisedimenticola</taxon>
    </lineage>
</organism>
<sequence length="89" mass="9552">MRTIRNNSRKPLVVPLPRGKTLFLGPGKTGQISFQAADHAPLRRMIAEGDLELMEDESGSGRGDTGNESVRGSTHGHQPGSTSRQAGDR</sequence>
<feature type="compositionally biased region" description="Acidic residues" evidence="1">
    <location>
        <begin position="49"/>
        <end position="58"/>
    </location>
</feature>
<gene>
    <name evidence="2" type="ORF">IFK94_10820</name>
</gene>
<reference evidence="2 3" key="1">
    <citation type="submission" date="2020-08" db="EMBL/GenBank/DDBJ databases">
        <title>Acidobacteriota in marine sediments use diverse sulfur dissimilation pathways.</title>
        <authorList>
            <person name="Wasmund K."/>
        </authorList>
    </citation>
    <scope>NUCLEOTIDE SEQUENCE [LARGE SCALE GENOMIC DNA]</scope>
    <source>
        <strain evidence="2">MAG AM4</strain>
    </source>
</reference>
<dbReference type="EMBL" id="JACXWD010000037">
    <property type="protein sequence ID" value="MBD3868605.1"/>
    <property type="molecule type" value="Genomic_DNA"/>
</dbReference>
<name>A0A8J6Y025_9BACT</name>
<feature type="region of interest" description="Disordered" evidence="1">
    <location>
        <begin position="49"/>
        <end position="89"/>
    </location>
</feature>
<feature type="compositionally biased region" description="Polar residues" evidence="1">
    <location>
        <begin position="66"/>
        <end position="89"/>
    </location>
</feature>
<proteinExistence type="predicted"/>
<dbReference type="Proteomes" id="UP000648239">
    <property type="component" value="Unassembled WGS sequence"/>
</dbReference>
<evidence type="ECO:0000313" key="3">
    <source>
        <dbReference type="Proteomes" id="UP000648239"/>
    </source>
</evidence>
<accession>A0A8J6Y025</accession>
<comment type="caution">
    <text evidence="2">The sequence shown here is derived from an EMBL/GenBank/DDBJ whole genome shotgun (WGS) entry which is preliminary data.</text>
</comment>
<dbReference type="AlphaFoldDB" id="A0A8J6Y025"/>
<evidence type="ECO:0000313" key="2">
    <source>
        <dbReference type="EMBL" id="MBD3868605.1"/>
    </source>
</evidence>